<sequence length="1379" mass="153194">MRHATRMLLGTTRPLSTTGARAFHPSHPAANPQLQLRRPPTPSVRSYDKSTKKDAPPREIPKKPSIKRNELGVQMLSRPLHAQIFKNVSFPAPDKSYVNIALQHLDQHGLDPSQSSSLPDTHFTLPPLQGNNLPEHFHRIGSSLAEPYLDLARSLAAETLPPVPDAAEWNIHQSGWTKYHYMPDGSSYSEAVDYPRKEDGSPEQLLTFDVETLPNYHPYAIMACAASPSAWYAWVSPWLLNQSDDPVQLIPMGDPSVPRIIVGHNVSYDRARIKEEYHLEGTKNRWLDTMALHVAVQGISSNQRPAWMKWRKNKQAEKEREDEARAALGGIIQEITARFTSETDAAKKVELGKLKDRLEDSLLAQPLSAELDQSVDAEADISEEGEGVSKTWESLTSVNSLAEVAALHKVPLLSPKSTRDDFMKLPPSAILASLPDYLSYCASDVQATHSVFALVLPAFLTRCPHPVSFAGILTMGSSFLCVDEGWEKYLEKAEEVYMSLERAVKSNLAGLAHKALSLFVDEPEKERWKDDVWLNQLDWTPKVAGKSRGVIPPELAVLPDPVKQITDESSLPSLPQMASWYARLQESPLSKHSVERILPLLLRLSYDGQPLRYSYKEQWHYVLPADQSIARLDTAVGGTKTSTVLCRKHALKSFESGRLAASDVDLATLISRGEREDHVLARVQALADSVHSDWENGVSNVEEDPFFSQLDWTPTAGESTISNLPEKKPRNKKSVAEKPAPVLWPKWYWDATKPKKDMAPGTLDITVRNRLAPLLLKLSWLDWPLFHSREHGWIFRVPASATFNTRSNPLSFYDPADDALAEATLRGGYIFYKLPHKDGESANVGSPLGKTFMKYSKDGTLKSPETQAREALDMNAMCSYWISARDRILNQNVVWQDSAAQRDLGFTDSREGKKWGVIVPQVITMGTVTRRAIEKTWLTASNAKQNRVGSELKAMVRAPPGYAIVGADVDSEELWISSCMGDAQFGLHGATAIGWMTLEGTKAAGTDLHSKTASILGISRDQAKVFNYSRIYGAGMRHAILLLLQNSAGMLQEEAQKLATNLYASTKGKNTHRTDIFDRKFWFGGTESFLFNKLEEVALSNKPQTPALGCGVTYALSKEYLPSDFGSDYMPSRINWVVQSSGVDYLHLLIVSMDYLIRKFNIRARYLISVHDELRYLVSEEDRYRAALALQIANVWTRSMFAYKLGMDDLPQGVAFFSAVDVDHVLRKEVDMPCVTPSQPDPIPPGESLNIEAILQRTNNGSLLKDGAHMPSSTAEPLVGNLDGYAETDCLVHRAKGASFLQAQAASDFGEVKKLAQLENPGTRFVGGIGDGKKKKTKKGSKAVPVGNGDGVDWSQAIEDLLNDSRTVEDILNDLHQPR</sequence>
<dbReference type="GO" id="GO:0008408">
    <property type="term" value="F:3'-5' exonuclease activity"/>
    <property type="evidence" value="ECO:0007669"/>
    <property type="project" value="TreeGrafter"/>
</dbReference>
<dbReference type="SMART" id="SM00482">
    <property type="entry name" value="POLAc"/>
    <property type="match status" value="1"/>
</dbReference>
<protein>
    <recommendedName>
        <fullName evidence="1">Mitochondrial DNA polymerase catalytic subunit</fullName>
    </recommendedName>
</protein>
<feature type="domain" description="DNA-directed DNA polymerase family A palm" evidence="3">
    <location>
        <begin position="949"/>
        <end position="1182"/>
    </location>
</feature>
<accession>A0AAW0BWX5</accession>
<evidence type="ECO:0000256" key="2">
    <source>
        <dbReference type="SAM" id="MobiDB-lite"/>
    </source>
</evidence>
<organism evidence="4 5">
    <name type="scientific">Favolaschia claudopus</name>
    <dbReference type="NCBI Taxonomy" id="2862362"/>
    <lineage>
        <taxon>Eukaryota</taxon>
        <taxon>Fungi</taxon>
        <taxon>Dikarya</taxon>
        <taxon>Basidiomycota</taxon>
        <taxon>Agaricomycotina</taxon>
        <taxon>Agaricomycetes</taxon>
        <taxon>Agaricomycetidae</taxon>
        <taxon>Agaricales</taxon>
        <taxon>Marasmiineae</taxon>
        <taxon>Mycenaceae</taxon>
        <taxon>Favolaschia</taxon>
    </lineage>
</organism>
<dbReference type="GO" id="GO:0003677">
    <property type="term" value="F:DNA binding"/>
    <property type="evidence" value="ECO:0007669"/>
    <property type="project" value="InterPro"/>
</dbReference>
<dbReference type="Pfam" id="PF18136">
    <property type="entry name" value="DNApol_Exo"/>
    <property type="match status" value="1"/>
</dbReference>
<dbReference type="InterPro" id="IPR043502">
    <property type="entry name" value="DNA/RNA_pol_sf"/>
</dbReference>
<comment type="caution">
    <text evidence="4">The sequence shown here is derived from an EMBL/GenBank/DDBJ whole genome shotgun (WGS) entry which is preliminary data.</text>
</comment>
<dbReference type="PANTHER" id="PTHR10267">
    <property type="entry name" value="DNA POLYMERASE SUBUNIT GAMMA-1"/>
    <property type="match status" value="1"/>
</dbReference>
<proteinExistence type="predicted"/>
<reference evidence="4 5" key="1">
    <citation type="journal article" date="2024" name="J Genomics">
        <title>Draft genome sequencing and assembly of Favolaschia claudopus CIRM-BRFM 2984 isolated from oak limbs.</title>
        <authorList>
            <person name="Navarro D."/>
            <person name="Drula E."/>
            <person name="Chaduli D."/>
            <person name="Cazenave R."/>
            <person name="Ahrendt S."/>
            <person name="Wang J."/>
            <person name="Lipzen A."/>
            <person name="Daum C."/>
            <person name="Barry K."/>
            <person name="Grigoriev I.V."/>
            <person name="Favel A."/>
            <person name="Rosso M.N."/>
            <person name="Martin F."/>
        </authorList>
    </citation>
    <scope>NUCLEOTIDE SEQUENCE [LARGE SCALE GENOMIC DNA]</scope>
    <source>
        <strain evidence="4 5">CIRM-BRFM 2984</strain>
    </source>
</reference>
<dbReference type="InterPro" id="IPR002297">
    <property type="entry name" value="DNA-dir_DNA_pol_A_mt"/>
</dbReference>
<keyword evidence="5" id="KW-1185">Reference proteome</keyword>
<evidence type="ECO:0000259" key="3">
    <source>
        <dbReference type="SMART" id="SM00482"/>
    </source>
</evidence>
<dbReference type="EMBL" id="JAWWNJ010000024">
    <property type="protein sequence ID" value="KAK7031336.1"/>
    <property type="molecule type" value="Genomic_DNA"/>
</dbReference>
<gene>
    <name evidence="4" type="ORF">R3P38DRAFT_811028</name>
</gene>
<dbReference type="GO" id="GO:0005760">
    <property type="term" value="C:gamma DNA polymerase complex"/>
    <property type="evidence" value="ECO:0007669"/>
    <property type="project" value="InterPro"/>
</dbReference>
<dbReference type="Proteomes" id="UP001362999">
    <property type="component" value="Unassembled WGS sequence"/>
</dbReference>
<dbReference type="Gene3D" id="3.30.70.370">
    <property type="match status" value="1"/>
</dbReference>
<dbReference type="GO" id="GO:0003887">
    <property type="term" value="F:DNA-directed DNA polymerase activity"/>
    <property type="evidence" value="ECO:0007669"/>
    <property type="project" value="InterPro"/>
</dbReference>
<dbReference type="Gene3D" id="1.10.150.20">
    <property type="entry name" value="5' to 3' exonuclease, C-terminal subdomain"/>
    <property type="match status" value="1"/>
</dbReference>
<dbReference type="SUPFAM" id="SSF56672">
    <property type="entry name" value="DNA/RNA polymerases"/>
    <property type="match status" value="1"/>
</dbReference>
<evidence type="ECO:0000313" key="4">
    <source>
        <dbReference type="EMBL" id="KAK7031336.1"/>
    </source>
</evidence>
<evidence type="ECO:0000256" key="1">
    <source>
        <dbReference type="ARBA" id="ARBA00031966"/>
    </source>
</evidence>
<dbReference type="InterPro" id="IPR001098">
    <property type="entry name" value="DNA-dir_DNA_pol_A_palm_dom"/>
</dbReference>
<feature type="region of interest" description="Disordered" evidence="2">
    <location>
        <begin position="717"/>
        <end position="737"/>
    </location>
</feature>
<feature type="compositionally biased region" description="Basic and acidic residues" evidence="2">
    <location>
        <begin position="46"/>
        <end position="69"/>
    </location>
</feature>
<dbReference type="PRINTS" id="PR00867">
    <property type="entry name" value="DNAPOLG"/>
</dbReference>
<dbReference type="GO" id="GO:0006264">
    <property type="term" value="P:mitochondrial DNA replication"/>
    <property type="evidence" value="ECO:0007669"/>
    <property type="project" value="TreeGrafter"/>
</dbReference>
<dbReference type="PANTHER" id="PTHR10267:SF0">
    <property type="entry name" value="DNA POLYMERASE SUBUNIT GAMMA-1"/>
    <property type="match status" value="1"/>
</dbReference>
<dbReference type="SUPFAM" id="SSF53098">
    <property type="entry name" value="Ribonuclease H-like"/>
    <property type="match status" value="1"/>
</dbReference>
<evidence type="ECO:0000313" key="5">
    <source>
        <dbReference type="Proteomes" id="UP001362999"/>
    </source>
</evidence>
<dbReference type="Gene3D" id="3.30.420.390">
    <property type="match status" value="2"/>
</dbReference>
<dbReference type="InterPro" id="IPR041336">
    <property type="entry name" value="DNApol_Exo"/>
</dbReference>
<feature type="region of interest" description="Disordered" evidence="2">
    <location>
        <begin position="1"/>
        <end position="69"/>
    </location>
</feature>
<dbReference type="InterPro" id="IPR012337">
    <property type="entry name" value="RNaseH-like_sf"/>
</dbReference>
<dbReference type="Pfam" id="PF00476">
    <property type="entry name" value="DNA_pol_A"/>
    <property type="match status" value="1"/>
</dbReference>
<feature type="region of interest" description="Disordered" evidence="2">
    <location>
        <begin position="1329"/>
        <end position="1349"/>
    </location>
</feature>
<name>A0AAW0BWX5_9AGAR</name>